<proteinExistence type="predicted"/>
<name>A0A2T0VWR8_9LACT</name>
<reference evidence="2 3" key="1">
    <citation type="submission" date="2018-03" db="EMBL/GenBank/DDBJ databases">
        <title>Genomic Encyclopedia of Archaeal and Bacterial Type Strains, Phase II (KMG-II): from individual species to whole genera.</title>
        <authorList>
            <person name="Goeker M."/>
        </authorList>
    </citation>
    <scope>NUCLEOTIDE SEQUENCE [LARGE SCALE GENOMIC DNA]</scope>
    <source>
        <strain evidence="2 3">DSM 13175</strain>
    </source>
</reference>
<dbReference type="RefSeq" id="WP_106195888.1">
    <property type="nucleotide sequence ID" value="NZ_PVTO01000032.1"/>
</dbReference>
<organism evidence="2 3">
    <name type="scientific">Alkalibacterium olivapovliticus</name>
    <dbReference type="NCBI Taxonomy" id="99907"/>
    <lineage>
        <taxon>Bacteria</taxon>
        <taxon>Bacillati</taxon>
        <taxon>Bacillota</taxon>
        <taxon>Bacilli</taxon>
        <taxon>Lactobacillales</taxon>
        <taxon>Carnobacteriaceae</taxon>
        <taxon>Alkalibacterium</taxon>
    </lineage>
</organism>
<evidence type="ECO:0000256" key="1">
    <source>
        <dbReference type="SAM" id="Phobius"/>
    </source>
</evidence>
<dbReference type="EMBL" id="PVTO01000032">
    <property type="protein sequence ID" value="PRY76190.1"/>
    <property type="molecule type" value="Genomic_DNA"/>
</dbReference>
<evidence type="ECO:0000313" key="3">
    <source>
        <dbReference type="Proteomes" id="UP000238205"/>
    </source>
</evidence>
<feature type="transmembrane region" description="Helical" evidence="1">
    <location>
        <begin position="56"/>
        <end position="82"/>
    </location>
</feature>
<keyword evidence="1" id="KW-0812">Transmembrane</keyword>
<keyword evidence="1" id="KW-0472">Membrane</keyword>
<protein>
    <submittedName>
        <fullName evidence="2">Uncharacterized protein</fullName>
    </submittedName>
</protein>
<dbReference type="OrthoDB" id="2168492at2"/>
<keyword evidence="1" id="KW-1133">Transmembrane helix</keyword>
<sequence>MNINDMFERIAWIVRFTLTSIEIKWPILLFESIFLIGGIMLVITGIKIRRQSMISAIMNVVLGSVITLSTLYLLFVTFLFGYNS</sequence>
<evidence type="ECO:0000313" key="2">
    <source>
        <dbReference type="EMBL" id="PRY76190.1"/>
    </source>
</evidence>
<dbReference type="Proteomes" id="UP000238205">
    <property type="component" value="Unassembled WGS sequence"/>
</dbReference>
<comment type="caution">
    <text evidence="2">The sequence shown here is derived from an EMBL/GenBank/DDBJ whole genome shotgun (WGS) entry which is preliminary data.</text>
</comment>
<gene>
    <name evidence="2" type="ORF">CLV38_13221</name>
</gene>
<dbReference type="AlphaFoldDB" id="A0A2T0VWR8"/>
<feature type="transmembrane region" description="Helical" evidence="1">
    <location>
        <begin position="25"/>
        <end position="44"/>
    </location>
</feature>
<keyword evidence="3" id="KW-1185">Reference proteome</keyword>
<accession>A0A2T0VWR8</accession>